<keyword evidence="2" id="KW-0812">Transmembrane</keyword>
<evidence type="ECO:0000256" key="1">
    <source>
        <dbReference type="SAM" id="MobiDB-lite"/>
    </source>
</evidence>
<reference evidence="4" key="1">
    <citation type="submission" date="2016-10" db="EMBL/GenBank/DDBJ databases">
        <authorList>
            <person name="Varghese N."/>
            <person name="Submissions S."/>
        </authorList>
    </citation>
    <scope>NUCLEOTIDE SEQUENCE [LARGE SCALE GENOMIC DNA]</scope>
    <source>
        <strain evidence="4">B48,IBRC-M 10115,DSM 25386,CECT 8001</strain>
    </source>
</reference>
<feature type="transmembrane region" description="Helical" evidence="2">
    <location>
        <begin position="19"/>
        <end position="37"/>
    </location>
</feature>
<sequence length="138" mass="15496">MFIDKIVRMHCESISVHPFYVGIILFVVFKMMAVLYVDVDFRSRHERFAGSPGAWPAPAPSPSSRFSPSVEVKERLHLPAFQRLSGLTKALPLFYLLVATAPAGSPLALHSRRSLRAWSSNQPAQNQHCPLTQPNDRK</sequence>
<feature type="region of interest" description="Disordered" evidence="1">
    <location>
        <begin position="119"/>
        <end position="138"/>
    </location>
</feature>
<accession>A0A1H8EYE5</accession>
<dbReference type="Proteomes" id="UP000198553">
    <property type="component" value="Unassembled WGS sequence"/>
</dbReference>
<gene>
    <name evidence="3" type="ORF">SAMN05192533_110149</name>
</gene>
<keyword evidence="2" id="KW-0472">Membrane</keyword>
<dbReference type="STRING" id="930146.SAMN05192533_110149"/>
<keyword evidence="4" id="KW-1185">Reference proteome</keyword>
<organism evidence="3 4">
    <name type="scientific">Mesobacillus persicus</name>
    <dbReference type="NCBI Taxonomy" id="930146"/>
    <lineage>
        <taxon>Bacteria</taxon>
        <taxon>Bacillati</taxon>
        <taxon>Bacillota</taxon>
        <taxon>Bacilli</taxon>
        <taxon>Bacillales</taxon>
        <taxon>Bacillaceae</taxon>
        <taxon>Mesobacillus</taxon>
    </lineage>
</organism>
<dbReference type="AlphaFoldDB" id="A0A1H8EYE5"/>
<evidence type="ECO:0000313" key="4">
    <source>
        <dbReference type="Proteomes" id="UP000198553"/>
    </source>
</evidence>
<protein>
    <submittedName>
        <fullName evidence="3">Uncharacterized protein</fullName>
    </submittedName>
</protein>
<dbReference type="EMBL" id="FOBW01000010">
    <property type="protein sequence ID" value="SEN24426.1"/>
    <property type="molecule type" value="Genomic_DNA"/>
</dbReference>
<keyword evidence="2" id="KW-1133">Transmembrane helix</keyword>
<evidence type="ECO:0000313" key="3">
    <source>
        <dbReference type="EMBL" id="SEN24426.1"/>
    </source>
</evidence>
<evidence type="ECO:0000256" key="2">
    <source>
        <dbReference type="SAM" id="Phobius"/>
    </source>
</evidence>
<name>A0A1H8EYE5_9BACI</name>
<proteinExistence type="predicted"/>